<evidence type="ECO:0000313" key="3">
    <source>
        <dbReference type="Proteomes" id="UP000033662"/>
    </source>
</evidence>
<accession>A0A0F4XL16</accession>
<dbReference type="Proteomes" id="UP000033662">
    <property type="component" value="Unassembled WGS sequence"/>
</dbReference>
<evidence type="ECO:0000313" key="2">
    <source>
        <dbReference type="EMBL" id="KKA06526.1"/>
    </source>
</evidence>
<organism evidence="2 3">
    <name type="scientific">Pseudomonas kilonensis</name>
    <dbReference type="NCBI Taxonomy" id="132476"/>
    <lineage>
        <taxon>Bacteria</taxon>
        <taxon>Pseudomonadati</taxon>
        <taxon>Pseudomonadota</taxon>
        <taxon>Gammaproteobacteria</taxon>
        <taxon>Pseudomonadales</taxon>
        <taxon>Pseudomonadaceae</taxon>
        <taxon>Pseudomonas</taxon>
    </lineage>
</organism>
<evidence type="ECO:0000259" key="1">
    <source>
        <dbReference type="Pfam" id="PF20178"/>
    </source>
</evidence>
<dbReference type="OrthoDB" id="7032306at2"/>
<dbReference type="InterPro" id="IPR046673">
    <property type="entry name" value="ToxA_N"/>
</dbReference>
<feature type="domain" description="Dermonecrotic toxin N-terminal" evidence="1">
    <location>
        <begin position="809"/>
        <end position="1028"/>
    </location>
</feature>
<dbReference type="Pfam" id="PF20178">
    <property type="entry name" value="ToxA_N"/>
    <property type="match status" value="1"/>
</dbReference>
<protein>
    <recommendedName>
        <fullName evidence="1">Dermonecrotic toxin N-terminal domain-containing protein</fullName>
    </recommendedName>
</protein>
<name>A0A0F4XL16_9PSED</name>
<dbReference type="EMBL" id="JZXC01000017">
    <property type="protein sequence ID" value="KKA06526.1"/>
    <property type="molecule type" value="Genomic_DNA"/>
</dbReference>
<gene>
    <name evidence="2" type="ORF">VP02_18010</name>
</gene>
<dbReference type="PATRIC" id="fig|132476.4.peg.1764"/>
<reference evidence="2 3" key="1">
    <citation type="submission" date="2015-03" db="EMBL/GenBank/DDBJ databases">
        <title>Pseudomonas fluorescens 1855-344 Genome sequencing and assembly.</title>
        <authorList>
            <person name="Eng W.W.H."/>
            <person name="Gan H.M."/>
            <person name="Savka M.A."/>
        </authorList>
    </citation>
    <scope>NUCLEOTIDE SEQUENCE [LARGE SCALE GENOMIC DNA]</scope>
    <source>
        <strain evidence="2 3">1855-344</strain>
    </source>
</reference>
<proteinExistence type="predicted"/>
<sequence length="1610" mass="181310">MLTETTPLLFPEVLHAHRLDELTATHGLTQADLDWLQHIALPDHTQRAAQTPPMFAETILLQADEKPPIALAGCFVLSTSSNSSETSTHPVFLYTPSGGIKKFDNLVSLEEKIDQMRRDTAQRDDLFRLLSISQRSELNSTTDIRQTRQLIEEDVFKTQLESIEHAQSLNALAMVNELIKLPSLRSMLDQILNEALPDLDHRQIRVAFSKGVYPGNPRAIQVTESIPLSDAILGYFHHQGWPVGHDIDLTHPGTPASPYTPQQWENIIKDIARKLIPTLISCLDAFWENTTTHFYMSRHKLLSQVIHDGLWATILVEREKRHLTDEQSRELLRLFRPSRRDETLLFIETIRLWEHEPHFVELAGSLMISAKGNYLYTPMQGLQKIDNHLGFKAALFGNPASTAQKEALYSLLSLEERNRFLRFDEPQISGKPLDLPVSESLANAIIGKQKNNLHYALEMSRQGDVDIHPLIDKALDIRSLINKSLLDQPTAGHWGTHPAFHGSLRPSNFMADQMQRKVKSYTDVEAAFDSLFTRLPMSHNVSLHNGLRQLLAELTNVFSLGIRAEAELRELNASLPSIANDLIRTVFAYDSEYPDRAQRIGVRGFRPDVYSLTLACSEEGRTVYLPLANCFLLTERGGLDTPYSGMAILWTPADGLQAFSSVEVATRQLNRHLLDPRKRFGLLANLTPAQRQPHGHYQLQAYELIEDNVLVNRMNSFIKHFEAEHAYLSTLKAGSWQLTGKALSRSLQALLNKGAPTNLKRATHIAQANKQQQKLPAWLGTAALDDQRLHVELLEQYKNSVVDGKDYLDGIEPLRTYVRNKLKALLSARFATNNLDPDTIQITPNLAIVGPASSLTDFALHHIEVTREGFKVSSTSTQKLPDGLNETAVRQMLSSLDISTDYKTQVTQKLSGTTAHAQQRKTAFRQQMPWQLLQYAHARYLQQHLSPLAFDLIRQVVDMPDAIARKAVDGANAFIRPLELIKTGGAVPVKAQGLYLIGSSVDATSPQVLYSPYHEGHHFTEFQDEQSVIAAFNTPGMLQDLLIRRLPEHQQATFRHLFAATLGQRSEITLASNPIQTNLLDTLFDDNAALLSDMLTTQTNESRQFDWGTVLHLFSSGIKLVEGQLSGKLTFIETLWDSYQDFKASAEALQQHDWKTGLHDFIAGAAEMVSLGLMNREDTFGLLDPIEPLSRGATLANRWKDIASTAQIRTDLNVFEAMGISLSELQLDLITGTYKALENGRLYIPLAGKVFQVAQAGQTWRIVHEHAEGPFLKKSPDGRTWELDPQRQTIRFGKAGSKMAVTYSDFKAKGSLNIEAKGMAEIRRKYPYRANVIMQALETARFYSFNALHNFDQFKRQPLAGSRLDNFLRMFFGVNSIDARLISKIETAILPICRALADPSWALQNADRIVIGNLKHLEDRATAFVLEPAAVGRIYITQFFFDMGLDWYKAVVPEFFNVDAHAQGATFIHEISHQLFNTFDIIYLDAALPFLDLISTATYAGKLQYNKQKDLQLNGLSLTTPKSKLFTQWDSRDNTYKKLELLPGYRETTREILKITGARTMDNARDDFLDPILPDKRIDVILRNADSLTLLICELGRQLDPSPSRQIAVP</sequence>
<comment type="caution">
    <text evidence="2">The sequence shown here is derived from an EMBL/GenBank/DDBJ whole genome shotgun (WGS) entry which is preliminary data.</text>
</comment>